<evidence type="ECO:0000313" key="1">
    <source>
        <dbReference type="EMBL" id="MPC31710.1"/>
    </source>
</evidence>
<dbReference type="EMBL" id="VSRR010002489">
    <property type="protein sequence ID" value="MPC31710.1"/>
    <property type="molecule type" value="Genomic_DNA"/>
</dbReference>
<evidence type="ECO:0000313" key="2">
    <source>
        <dbReference type="Proteomes" id="UP000324222"/>
    </source>
</evidence>
<keyword evidence="2" id="KW-1185">Reference proteome</keyword>
<sequence>MTAACSAFCFSASSRNSTAANCLDSRAICGWNLCESHLGISTRLAGGKSVEGSLQLLPLGLQSTHLTLQIIQGRQVTKGLDELIQGSRGRPAGQL</sequence>
<protein>
    <submittedName>
        <fullName evidence="1">Uncharacterized protein</fullName>
    </submittedName>
</protein>
<proteinExistence type="predicted"/>
<dbReference type="AlphaFoldDB" id="A0A5B7EBX6"/>
<dbReference type="Proteomes" id="UP000324222">
    <property type="component" value="Unassembled WGS sequence"/>
</dbReference>
<comment type="caution">
    <text evidence="1">The sequence shown here is derived from an EMBL/GenBank/DDBJ whole genome shotgun (WGS) entry which is preliminary data.</text>
</comment>
<accession>A0A5B7EBX6</accession>
<organism evidence="1 2">
    <name type="scientific">Portunus trituberculatus</name>
    <name type="common">Swimming crab</name>
    <name type="synonym">Neptunus trituberculatus</name>
    <dbReference type="NCBI Taxonomy" id="210409"/>
    <lineage>
        <taxon>Eukaryota</taxon>
        <taxon>Metazoa</taxon>
        <taxon>Ecdysozoa</taxon>
        <taxon>Arthropoda</taxon>
        <taxon>Crustacea</taxon>
        <taxon>Multicrustacea</taxon>
        <taxon>Malacostraca</taxon>
        <taxon>Eumalacostraca</taxon>
        <taxon>Eucarida</taxon>
        <taxon>Decapoda</taxon>
        <taxon>Pleocyemata</taxon>
        <taxon>Brachyura</taxon>
        <taxon>Eubrachyura</taxon>
        <taxon>Portunoidea</taxon>
        <taxon>Portunidae</taxon>
        <taxon>Portuninae</taxon>
        <taxon>Portunus</taxon>
    </lineage>
</organism>
<name>A0A5B7EBX6_PORTR</name>
<reference evidence="1 2" key="1">
    <citation type="submission" date="2019-05" db="EMBL/GenBank/DDBJ databases">
        <title>Another draft genome of Portunus trituberculatus and its Hox gene families provides insights of decapod evolution.</title>
        <authorList>
            <person name="Jeong J.-H."/>
            <person name="Song I."/>
            <person name="Kim S."/>
            <person name="Choi T."/>
            <person name="Kim D."/>
            <person name="Ryu S."/>
            <person name="Kim W."/>
        </authorList>
    </citation>
    <scope>NUCLEOTIDE SEQUENCE [LARGE SCALE GENOMIC DNA]</scope>
    <source>
        <tissue evidence="1">Muscle</tissue>
    </source>
</reference>
<gene>
    <name evidence="1" type="ORF">E2C01_025007</name>
</gene>